<dbReference type="PANTHER" id="PTHR23115">
    <property type="entry name" value="TRANSLATION FACTOR"/>
    <property type="match status" value="1"/>
</dbReference>
<evidence type="ECO:0000256" key="6">
    <source>
        <dbReference type="ARBA" id="ARBA00022741"/>
    </source>
</evidence>
<dbReference type="NCBIfam" id="NF004035">
    <property type="entry name" value="PRK05506.1"/>
    <property type="match status" value="1"/>
</dbReference>
<dbReference type="InterPro" id="IPR044138">
    <property type="entry name" value="CysN_II"/>
</dbReference>
<dbReference type="Pfam" id="PF00009">
    <property type="entry name" value="GTP_EFTU"/>
    <property type="match status" value="1"/>
</dbReference>
<dbReference type="GO" id="GO:0005525">
    <property type="term" value="F:GTP binding"/>
    <property type="evidence" value="ECO:0007669"/>
    <property type="project" value="UniProtKB-KW"/>
</dbReference>
<gene>
    <name evidence="12" type="ORF">UFOPK3547_00493</name>
</gene>
<evidence type="ECO:0000256" key="10">
    <source>
        <dbReference type="ARBA" id="ARBA00049370"/>
    </source>
</evidence>
<dbReference type="Gene3D" id="2.40.30.10">
    <property type="entry name" value="Translation factors"/>
    <property type="match status" value="2"/>
</dbReference>
<organism evidence="12">
    <name type="scientific">freshwater metagenome</name>
    <dbReference type="NCBI Taxonomy" id="449393"/>
    <lineage>
        <taxon>unclassified sequences</taxon>
        <taxon>metagenomes</taxon>
        <taxon>ecological metagenomes</taxon>
    </lineage>
</organism>
<evidence type="ECO:0000256" key="2">
    <source>
        <dbReference type="ARBA" id="ARBA00005438"/>
    </source>
</evidence>
<dbReference type="InterPro" id="IPR059117">
    <property type="entry name" value="APS_kinase_dom"/>
</dbReference>
<dbReference type="GO" id="GO:0004781">
    <property type="term" value="F:sulfate adenylyltransferase (ATP) activity"/>
    <property type="evidence" value="ECO:0007669"/>
    <property type="project" value="UniProtKB-EC"/>
</dbReference>
<dbReference type="InterPro" id="IPR009000">
    <property type="entry name" value="Transl_B-barrel_sf"/>
</dbReference>
<dbReference type="SUPFAM" id="SSF52540">
    <property type="entry name" value="P-loop containing nucleoside triphosphate hydrolases"/>
    <property type="match status" value="2"/>
</dbReference>
<evidence type="ECO:0000256" key="3">
    <source>
        <dbReference type="ARBA" id="ARBA00007237"/>
    </source>
</evidence>
<evidence type="ECO:0000259" key="11">
    <source>
        <dbReference type="PROSITE" id="PS51722"/>
    </source>
</evidence>
<dbReference type="GO" id="GO:0000103">
    <property type="term" value="P:sulfate assimilation"/>
    <property type="evidence" value="ECO:0007669"/>
    <property type="project" value="InterPro"/>
</dbReference>
<dbReference type="FunFam" id="3.40.50.300:FF:000119">
    <property type="entry name" value="Sulfate adenylyltransferase subunit 1"/>
    <property type="match status" value="1"/>
</dbReference>
<evidence type="ECO:0000256" key="5">
    <source>
        <dbReference type="ARBA" id="ARBA00022695"/>
    </source>
</evidence>
<dbReference type="InterPro" id="IPR009001">
    <property type="entry name" value="Transl_elong_EF1A/Init_IF2_C"/>
</dbReference>
<dbReference type="InterPro" id="IPR054696">
    <property type="entry name" value="GTP-eEF1A_C"/>
</dbReference>
<dbReference type="PROSITE" id="PS51722">
    <property type="entry name" value="G_TR_2"/>
    <property type="match status" value="1"/>
</dbReference>
<dbReference type="InterPro" id="IPR002891">
    <property type="entry name" value="APS"/>
</dbReference>
<dbReference type="InterPro" id="IPR027417">
    <property type="entry name" value="P-loop_NTPase"/>
</dbReference>
<dbReference type="InterPro" id="IPR044139">
    <property type="entry name" value="CysN_NoDQ_III"/>
</dbReference>
<evidence type="ECO:0000256" key="4">
    <source>
        <dbReference type="ARBA" id="ARBA00022679"/>
    </source>
</evidence>
<evidence type="ECO:0000256" key="7">
    <source>
        <dbReference type="ARBA" id="ARBA00022840"/>
    </source>
</evidence>
<keyword evidence="9" id="KW-0511">Multifunctional enzyme</keyword>
<evidence type="ECO:0000256" key="8">
    <source>
        <dbReference type="ARBA" id="ARBA00023134"/>
    </source>
</evidence>
<accession>A0A6J5ZBH2</accession>
<evidence type="ECO:0000313" key="12">
    <source>
        <dbReference type="EMBL" id="CAB4340025.1"/>
    </source>
</evidence>
<reference evidence="12" key="1">
    <citation type="submission" date="2020-05" db="EMBL/GenBank/DDBJ databases">
        <authorList>
            <person name="Chiriac C."/>
            <person name="Salcher M."/>
            <person name="Ghai R."/>
            <person name="Kavagutti S V."/>
        </authorList>
    </citation>
    <scope>NUCLEOTIDE SEQUENCE</scope>
</reference>
<dbReference type="InterPro" id="IPR031157">
    <property type="entry name" value="G_TR_CS"/>
</dbReference>
<dbReference type="PRINTS" id="PR00315">
    <property type="entry name" value="ELONGATNFCT"/>
</dbReference>
<dbReference type="InterPro" id="IPR050100">
    <property type="entry name" value="TRAFAC_GTPase_members"/>
</dbReference>
<dbReference type="CDD" id="cd02027">
    <property type="entry name" value="APSK"/>
    <property type="match status" value="1"/>
</dbReference>
<dbReference type="Pfam" id="PF01583">
    <property type="entry name" value="APS_kinase"/>
    <property type="match status" value="1"/>
</dbReference>
<dbReference type="InterPro" id="IPR041757">
    <property type="entry name" value="CysN_GTP-bd"/>
</dbReference>
<feature type="domain" description="Tr-type G" evidence="11">
    <location>
        <begin position="17"/>
        <end position="229"/>
    </location>
</feature>
<dbReference type="NCBIfam" id="NF003013">
    <property type="entry name" value="PRK03846.1"/>
    <property type="match status" value="1"/>
</dbReference>
<comment type="similarity">
    <text evidence="3">In the N-terminal section; belongs to the TRAFAC class translation factor GTPase superfamily. Classic translation factor GTPase family. CysN/NodQ subfamily.</text>
</comment>
<dbReference type="CDD" id="cd04095">
    <property type="entry name" value="CysN_NoDQ_III"/>
    <property type="match status" value="1"/>
</dbReference>
<dbReference type="SUPFAM" id="SSF50465">
    <property type="entry name" value="EF-Tu/eEF-1alpha/eIF2-gamma C-terminal domain"/>
    <property type="match status" value="1"/>
</dbReference>
<keyword evidence="8" id="KW-0342">GTP-binding</keyword>
<protein>
    <submittedName>
        <fullName evidence="12">Unannotated protein</fullName>
    </submittedName>
</protein>
<dbReference type="NCBIfam" id="TIGR02034">
    <property type="entry name" value="CysN"/>
    <property type="match status" value="1"/>
</dbReference>
<name>A0A6J5ZBH2_9ZZZZ</name>
<dbReference type="NCBIfam" id="TIGR00455">
    <property type="entry name" value="apsK"/>
    <property type="match status" value="1"/>
</dbReference>
<dbReference type="CDD" id="cd04166">
    <property type="entry name" value="CysN_ATPS"/>
    <property type="match status" value="1"/>
</dbReference>
<dbReference type="EMBL" id="CAESAN010000029">
    <property type="protein sequence ID" value="CAB4340025.1"/>
    <property type="molecule type" value="Genomic_DNA"/>
</dbReference>
<keyword evidence="4" id="KW-0808">Transferase</keyword>
<proteinExistence type="inferred from homology"/>
<dbReference type="InterPro" id="IPR000795">
    <property type="entry name" value="T_Tr_GTP-bd_dom"/>
</dbReference>
<dbReference type="Gene3D" id="3.40.50.300">
    <property type="entry name" value="P-loop containing nucleotide triphosphate hydrolases"/>
    <property type="match status" value="2"/>
</dbReference>
<dbReference type="HAMAP" id="MF_00065">
    <property type="entry name" value="Adenylyl_sulf_kinase"/>
    <property type="match status" value="1"/>
</dbReference>
<sequence>MESATIPSIDSLPVEDGDLLRLLVAGSVDSGKSTLIGRLLYDAKLLLSDQIEALEKTSIDRGEVELDLSLITDGLRAEREQGITIDVAYRYFSTPQRAFIVADTPGHVTYTRNMVTGASNSDVALLLVEAPTGAVEQFRRHAAIVSMLRIPHLIVAVNKMDLVGYAQERFEAVVAELTPWVEQLEIPQVTFIPIDALGGANVVDRSESLGWYSGSTLLHELENVSVVADRNFSDYRFPVQSVIRGGGGEGESARALAGQVAAGIMRPGDEVVVLPSGERSHISSIETLDGRIDEAWPPMAVAVRLADEIDVSRGDMLCQPGNRASVTENLTARVCWMSERPLLAGARLLLKHTTKTVPARVDQLVHRIELDTLGAEPDPAALELNDLGVIVVSTTTPICVDPYRVNRRTGAFVLIDEATGDTVAAGMVLHNDEMREPRGATNVIWQDSRTTREQRLERLGHAGATVWLTGLPGAGKTTVAAAVEERLVTSGRPAYLLDGDNLRHGLNSNLGFSEAERAENVRRTAEVARLFADAGFVVLVSVVSPEADARASARAIHDEHELPFLEVFVDAPVEVCEQRDPKGHYARARAGEIAGFTGVDAGYESPSDPELTLDTDRLEPGEAVDLLIDLISARVPDPRG</sequence>
<dbReference type="GO" id="GO:0004020">
    <property type="term" value="F:adenylylsulfate kinase activity"/>
    <property type="evidence" value="ECO:0007669"/>
    <property type="project" value="InterPro"/>
</dbReference>
<dbReference type="GO" id="GO:0005524">
    <property type="term" value="F:ATP binding"/>
    <property type="evidence" value="ECO:0007669"/>
    <property type="project" value="UniProtKB-KW"/>
</dbReference>
<dbReference type="AlphaFoldDB" id="A0A6J5ZBH2"/>
<comment type="similarity">
    <text evidence="2">In the C-terminal section; belongs to the APS kinase family.</text>
</comment>
<dbReference type="InterPro" id="IPR011779">
    <property type="entry name" value="SO4_adenylTrfase_lsu"/>
</dbReference>
<dbReference type="GO" id="GO:0003924">
    <property type="term" value="F:GTPase activity"/>
    <property type="evidence" value="ECO:0007669"/>
    <property type="project" value="InterPro"/>
</dbReference>
<comment type="function">
    <text evidence="1">APS kinase catalyzes the synthesis of activated sulfate.</text>
</comment>
<comment type="catalytic activity">
    <reaction evidence="10">
        <text>sulfate + ATP + H(+) = adenosine 5'-phosphosulfate + diphosphate</text>
        <dbReference type="Rhea" id="RHEA:18133"/>
        <dbReference type="ChEBI" id="CHEBI:15378"/>
        <dbReference type="ChEBI" id="CHEBI:16189"/>
        <dbReference type="ChEBI" id="CHEBI:30616"/>
        <dbReference type="ChEBI" id="CHEBI:33019"/>
        <dbReference type="ChEBI" id="CHEBI:58243"/>
        <dbReference type="EC" id="2.7.7.4"/>
    </reaction>
</comment>
<keyword evidence="6" id="KW-0547">Nucleotide-binding</keyword>
<evidence type="ECO:0000256" key="9">
    <source>
        <dbReference type="ARBA" id="ARBA00023268"/>
    </source>
</evidence>
<dbReference type="PROSITE" id="PS00301">
    <property type="entry name" value="G_TR_1"/>
    <property type="match status" value="1"/>
</dbReference>
<keyword evidence="5" id="KW-0548">Nucleotidyltransferase</keyword>
<dbReference type="Pfam" id="PF22594">
    <property type="entry name" value="GTP-eEF1A_C"/>
    <property type="match status" value="1"/>
</dbReference>
<dbReference type="SUPFAM" id="SSF50447">
    <property type="entry name" value="Translation proteins"/>
    <property type="match status" value="1"/>
</dbReference>
<dbReference type="CDD" id="cd03695">
    <property type="entry name" value="CysN_NodQ_II"/>
    <property type="match status" value="1"/>
</dbReference>
<keyword evidence="7" id="KW-0067">ATP-binding</keyword>
<evidence type="ECO:0000256" key="1">
    <source>
        <dbReference type="ARBA" id="ARBA00002357"/>
    </source>
</evidence>